<dbReference type="Proteomes" id="UP000004295">
    <property type="component" value="Unassembled WGS sequence"/>
</dbReference>
<name>C3J8L9_POREA</name>
<keyword evidence="2" id="KW-1185">Reference proteome</keyword>
<gene>
    <name evidence="1" type="ORF">POREN0001_0537</name>
</gene>
<organism evidence="1 2">
    <name type="scientific">Porphyromonas endodontalis (strain ATCC 35406 / DSM 24491 / JCM 8526 / CCUG 16442 / BCRC 14492 / NCTC 13058 / HG 370)</name>
    <name type="common">Bacteroides endodontalis</name>
    <dbReference type="NCBI Taxonomy" id="553175"/>
    <lineage>
        <taxon>Bacteria</taxon>
        <taxon>Pseudomonadati</taxon>
        <taxon>Bacteroidota</taxon>
        <taxon>Bacteroidia</taxon>
        <taxon>Bacteroidales</taxon>
        <taxon>Porphyromonadaceae</taxon>
        <taxon>Porphyromonas</taxon>
    </lineage>
</organism>
<proteinExistence type="predicted"/>
<evidence type="ECO:0000313" key="2">
    <source>
        <dbReference type="Proteomes" id="UP000004295"/>
    </source>
</evidence>
<protein>
    <submittedName>
        <fullName evidence="1">Uncharacterized protein</fullName>
    </submittedName>
</protein>
<dbReference type="STRING" id="553175.POREN0001_0537"/>
<dbReference type="EMBL" id="ACNN01000007">
    <property type="protein sequence ID" value="EEN83398.1"/>
    <property type="molecule type" value="Genomic_DNA"/>
</dbReference>
<reference evidence="1 2" key="1">
    <citation type="submission" date="2009-04" db="EMBL/GenBank/DDBJ databases">
        <authorList>
            <person name="Sebastian Y."/>
            <person name="Madupu R."/>
            <person name="Durkin A.S."/>
            <person name="Torralba M."/>
            <person name="Methe B."/>
            <person name="Sutton G.G."/>
            <person name="Strausberg R.L."/>
            <person name="Nelson K.E."/>
        </authorList>
    </citation>
    <scope>NUCLEOTIDE SEQUENCE [LARGE SCALE GENOMIC DNA]</scope>
    <source>
        <strain evidence="2">ATCC 35406 / BCRC 14492 / JCM 8526 / NCTC 13058 / HG 370</strain>
    </source>
</reference>
<accession>C3J8L9</accession>
<sequence length="48" mass="5438">MTIFHTHRKADGKVLFLVEGEAFSTIGGQPFFLCLGGWERLDYVDFST</sequence>
<comment type="caution">
    <text evidence="1">The sequence shown here is derived from an EMBL/GenBank/DDBJ whole genome shotgun (WGS) entry which is preliminary data.</text>
</comment>
<evidence type="ECO:0000313" key="1">
    <source>
        <dbReference type="EMBL" id="EEN83398.1"/>
    </source>
</evidence>
<dbReference type="AlphaFoldDB" id="C3J8L9"/>